<dbReference type="PANTHER" id="PTHR47829">
    <property type="entry name" value="HYDROLASE, PUTATIVE (AFU_ORTHOLOGUE AFUA_1G12880)-RELATED"/>
    <property type="match status" value="1"/>
</dbReference>
<feature type="domain" description="Aminoglycoside phosphotransferase" evidence="1">
    <location>
        <begin position="36"/>
        <end position="270"/>
    </location>
</feature>
<dbReference type="EMBL" id="JBHUKS010000011">
    <property type="protein sequence ID" value="MFD2469038.1"/>
    <property type="molecule type" value="Genomic_DNA"/>
</dbReference>
<name>A0ABW5H6X0_9PSEU</name>
<organism evidence="2 3">
    <name type="scientific">Amycolatopsis silviterrae</name>
    <dbReference type="NCBI Taxonomy" id="1656914"/>
    <lineage>
        <taxon>Bacteria</taxon>
        <taxon>Bacillati</taxon>
        <taxon>Actinomycetota</taxon>
        <taxon>Actinomycetes</taxon>
        <taxon>Pseudonocardiales</taxon>
        <taxon>Pseudonocardiaceae</taxon>
        <taxon>Amycolatopsis</taxon>
    </lineage>
</organism>
<evidence type="ECO:0000313" key="2">
    <source>
        <dbReference type="EMBL" id="MFD2469038.1"/>
    </source>
</evidence>
<dbReference type="Pfam" id="PF01636">
    <property type="entry name" value="APH"/>
    <property type="match status" value="1"/>
</dbReference>
<dbReference type="InterPro" id="IPR011009">
    <property type="entry name" value="Kinase-like_dom_sf"/>
</dbReference>
<dbReference type="InterPro" id="IPR041726">
    <property type="entry name" value="ACAD10_11_N"/>
</dbReference>
<dbReference type="PANTHER" id="PTHR47829:SF1">
    <property type="entry name" value="HAD FAMILY PHOSPHATASE"/>
    <property type="match status" value="1"/>
</dbReference>
<reference evidence="3" key="1">
    <citation type="journal article" date="2019" name="Int. J. Syst. Evol. Microbiol.">
        <title>The Global Catalogue of Microorganisms (GCM) 10K type strain sequencing project: providing services to taxonomists for standard genome sequencing and annotation.</title>
        <authorList>
            <consortium name="The Broad Institute Genomics Platform"/>
            <consortium name="The Broad Institute Genome Sequencing Center for Infectious Disease"/>
            <person name="Wu L."/>
            <person name="Ma J."/>
        </authorList>
    </citation>
    <scope>NUCLEOTIDE SEQUENCE [LARGE SCALE GENOMIC DNA]</scope>
    <source>
        <strain evidence="3">CGMCC 4.7641</strain>
    </source>
</reference>
<dbReference type="SUPFAM" id="SSF56112">
    <property type="entry name" value="Protein kinase-like (PK-like)"/>
    <property type="match status" value="1"/>
</dbReference>
<gene>
    <name evidence="2" type="ORF">ACFSVL_16745</name>
</gene>
<proteinExistence type="predicted"/>
<evidence type="ECO:0000259" key="1">
    <source>
        <dbReference type="Pfam" id="PF01636"/>
    </source>
</evidence>
<comment type="caution">
    <text evidence="2">The sequence shown here is derived from an EMBL/GenBank/DDBJ whole genome shotgun (WGS) entry which is preliminary data.</text>
</comment>
<accession>A0ABW5H6X0</accession>
<dbReference type="InterPro" id="IPR052898">
    <property type="entry name" value="ACAD10-like"/>
</dbReference>
<dbReference type="CDD" id="cd05154">
    <property type="entry name" value="ACAD10_11_N-like"/>
    <property type="match status" value="1"/>
</dbReference>
<dbReference type="Gene3D" id="3.30.200.20">
    <property type="entry name" value="Phosphorylase Kinase, domain 1"/>
    <property type="match status" value="1"/>
</dbReference>
<evidence type="ECO:0000313" key="3">
    <source>
        <dbReference type="Proteomes" id="UP001597483"/>
    </source>
</evidence>
<protein>
    <submittedName>
        <fullName evidence="2">Phosphotransferase family protein</fullName>
    </submittedName>
</protein>
<sequence>MAGAAIHDHAEAVDLDLVARLLRNQARIELAGPLELELLAGGRSNLTYVLSDGRSEWVLRRPPLGHVLATAHDMTREERVQQALGSTGFPVPRVVLASADPSFYVMERVAGTVLRTDGDLAGVLRGQRSAVGHAYVDTLAALHAIDPEAVGLADFGRPQGFASRQVRRWTKQLESSRSRAVPVLDELATKLAADVPGNDRTSIVHGDFRLDNMILAPGAEPRIAAVLDWEMSALGDPLTDLGLAWLFWEGWRGIDNPIAGTAGLHADYPEWPELMARYRERAGADVGDFAWYQAFACFKLAVILEGIYYRDARGLTVGEGFAGIGEMVLPLATRGLDLI</sequence>
<keyword evidence="3" id="KW-1185">Reference proteome</keyword>
<dbReference type="Proteomes" id="UP001597483">
    <property type="component" value="Unassembled WGS sequence"/>
</dbReference>
<dbReference type="RefSeq" id="WP_378305112.1">
    <property type="nucleotide sequence ID" value="NZ_JBHUKS010000011.1"/>
</dbReference>
<dbReference type="InterPro" id="IPR002575">
    <property type="entry name" value="Aminoglycoside_PTrfase"/>
</dbReference>
<dbReference type="Gene3D" id="3.90.1200.10">
    <property type="match status" value="1"/>
</dbReference>